<dbReference type="PANTHER" id="PTHR34818">
    <property type="entry name" value="PROTEIN BLI-3"/>
    <property type="match status" value="1"/>
</dbReference>
<dbReference type="InterPro" id="IPR038725">
    <property type="entry name" value="YdaG_split_barrel_FMN-bd"/>
</dbReference>
<gene>
    <name evidence="2" type="ORF">SAMN05428957_102354</name>
</gene>
<organism evidence="2 3">
    <name type="scientific">Oryzisolibacter propanilivorax</name>
    <dbReference type="NCBI Taxonomy" id="1527607"/>
    <lineage>
        <taxon>Bacteria</taxon>
        <taxon>Pseudomonadati</taxon>
        <taxon>Pseudomonadota</taxon>
        <taxon>Betaproteobacteria</taxon>
        <taxon>Burkholderiales</taxon>
        <taxon>Comamonadaceae</taxon>
        <taxon>Oryzisolibacter</taxon>
    </lineage>
</organism>
<dbReference type="EMBL" id="FNHP01000002">
    <property type="protein sequence ID" value="SDM10949.1"/>
    <property type="molecule type" value="Genomic_DNA"/>
</dbReference>
<dbReference type="PANTHER" id="PTHR34818:SF1">
    <property type="entry name" value="PROTEIN BLI-3"/>
    <property type="match status" value="1"/>
</dbReference>
<evidence type="ECO:0000313" key="3">
    <source>
        <dbReference type="Proteomes" id="UP000198552"/>
    </source>
</evidence>
<evidence type="ECO:0000313" key="2">
    <source>
        <dbReference type="EMBL" id="SDM10949.1"/>
    </source>
</evidence>
<dbReference type="InterPro" id="IPR052917">
    <property type="entry name" value="Stress-Dev_Protein"/>
</dbReference>
<reference evidence="3" key="1">
    <citation type="submission" date="2016-10" db="EMBL/GenBank/DDBJ databases">
        <authorList>
            <person name="Varghese N."/>
            <person name="Submissions S."/>
        </authorList>
    </citation>
    <scope>NUCLEOTIDE SEQUENCE [LARGE SCALE GENOMIC DNA]</scope>
    <source>
        <strain evidence="3">EPL6</strain>
    </source>
</reference>
<keyword evidence="3" id="KW-1185">Reference proteome</keyword>
<proteinExistence type="predicted"/>
<evidence type="ECO:0000259" key="1">
    <source>
        <dbReference type="Pfam" id="PF16242"/>
    </source>
</evidence>
<dbReference type="Proteomes" id="UP000198552">
    <property type="component" value="Unassembled WGS sequence"/>
</dbReference>
<dbReference type="Gene3D" id="2.30.110.10">
    <property type="entry name" value="Electron Transport, Fmn-binding Protein, Chain A"/>
    <property type="match status" value="1"/>
</dbReference>
<sequence>MAHEHDQDNDREALFERIKDIRFGMLTHRGDNGILHAHPLTTLNKEIEQQGQLYFFIPRGQELHQRLQADSQTNVSYANPEEDCYVSISGNATFIEDKKRKEELWTPMAKAWFPEGPEDPNLVLLAVQVRHAEYWDVKESKMTQLFKMATAALTGERPKGLGEHREVEL</sequence>
<dbReference type="OrthoDB" id="1432662at2"/>
<dbReference type="SUPFAM" id="SSF50475">
    <property type="entry name" value="FMN-binding split barrel"/>
    <property type="match status" value="1"/>
</dbReference>
<feature type="domain" description="General stress protein FMN-binding split barrel" evidence="1">
    <location>
        <begin position="11"/>
        <end position="158"/>
    </location>
</feature>
<dbReference type="STRING" id="1527607.SAMN05428957_102354"/>
<dbReference type="InterPro" id="IPR012349">
    <property type="entry name" value="Split_barrel_FMN-bd"/>
</dbReference>
<name>A0A1G9QIV7_9BURK</name>
<dbReference type="RefSeq" id="WP_091567129.1">
    <property type="nucleotide sequence ID" value="NZ_FNHP01000002.1"/>
</dbReference>
<dbReference type="AlphaFoldDB" id="A0A1G9QIV7"/>
<protein>
    <submittedName>
        <fullName evidence="2">General stress protein 26</fullName>
    </submittedName>
</protein>
<dbReference type="Pfam" id="PF16242">
    <property type="entry name" value="Pyrid_ox_like"/>
    <property type="match status" value="1"/>
</dbReference>
<accession>A0A1G9QIV7</accession>